<proteinExistence type="predicted"/>
<evidence type="ECO:0000259" key="9">
    <source>
        <dbReference type="PROSITE" id="PS50262"/>
    </source>
</evidence>
<dbReference type="PROSITE" id="PS50262">
    <property type="entry name" value="G_PROTEIN_RECEP_F1_2"/>
    <property type="match status" value="1"/>
</dbReference>
<evidence type="ECO:0000313" key="11">
    <source>
        <dbReference type="EMBL" id="CAF1524491.1"/>
    </source>
</evidence>
<comment type="caution">
    <text evidence="11">The sequence shown here is derived from an EMBL/GenBank/DDBJ whole genome shotgun (WGS) entry which is preliminary data.</text>
</comment>
<evidence type="ECO:0000256" key="1">
    <source>
        <dbReference type="ARBA" id="ARBA00004141"/>
    </source>
</evidence>
<comment type="subcellular location">
    <subcellularLocation>
        <location evidence="1">Membrane</location>
        <topology evidence="1">Multi-pass membrane protein</topology>
    </subcellularLocation>
</comment>
<protein>
    <recommendedName>
        <fullName evidence="9">G-protein coupled receptors family 1 profile domain-containing protein</fullName>
    </recommendedName>
</protein>
<evidence type="ECO:0000256" key="2">
    <source>
        <dbReference type="ARBA" id="ARBA00022692"/>
    </source>
</evidence>
<feature type="transmembrane region" description="Helical" evidence="8">
    <location>
        <begin position="129"/>
        <end position="154"/>
    </location>
</feature>
<feature type="transmembrane region" description="Helical" evidence="8">
    <location>
        <begin position="271"/>
        <end position="290"/>
    </location>
</feature>
<dbReference type="OrthoDB" id="9991959at2759"/>
<keyword evidence="5 8" id="KW-0472">Membrane</keyword>
<organism evidence="11 13">
    <name type="scientific">Adineta ricciae</name>
    <name type="common">Rotifer</name>
    <dbReference type="NCBI Taxonomy" id="249248"/>
    <lineage>
        <taxon>Eukaryota</taxon>
        <taxon>Metazoa</taxon>
        <taxon>Spiralia</taxon>
        <taxon>Gnathifera</taxon>
        <taxon>Rotifera</taxon>
        <taxon>Eurotatoria</taxon>
        <taxon>Bdelloidea</taxon>
        <taxon>Adinetida</taxon>
        <taxon>Adinetidae</taxon>
        <taxon>Adineta</taxon>
    </lineage>
</organism>
<keyword evidence="3 8" id="KW-1133">Transmembrane helix</keyword>
<keyword evidence="6" id="KW-0675">Receptor</keyword>
<evidence type="ECO:0000256" key="3">
    <source>
        <dbReference type="ARBA" id="ARBA00022989"/>
    </source>
</evidence>
<accession>A0A815V4C5</accession>
<feature type="transmembrane region" description="Helical" evidence="8">
    <location>
        <begin position="186"/>
        <end position="209"/>
    </location>
</feature>
<feature type="transmembrane region" description="Helical" evidence="8">
    <location>
        <begin position="229"/>
        <end position="251"/>
    </location>
</feature>
<dbReference type="Gene3D" id="1.20.1070.10">
    <property type="entry name" value="Rhodopsin 7-helix transmembrane proteins"/>
    <property type="match status" value="1"/>
</dbReference>
<evidence type="ECO:0000256" key="5">
    <source>
        <dbReference type="ARBA" id="ARBA00023136"/>
    </source>
</evidence>
<dbReference type="EMBL" id="CAJNOR010002030">
    <property type="protein sequence ID" value="CAF1237130.1"/>
    <property type="molecule type" value="Genomic_DNA"/>
</dbReference>
<keyword evidence="12" id="KW-1185">Reference proteome</keyword>
<feature type="domain" description="G-protein coupled receptors family 1 profile" evidence="9">
    <location>
        <begin position="29"/>
        <end position="291"/>
    </location>
</feature>
<dbReference type="GO" id="GO:0016020">
    <property type="term" value="C:membrane"/>
    <property type="evidence" value="ECO:0007669"/>
    <property type="project" value="UniProtKB-SubCell"/>
</dbReference>
<dbReference type="PANTHER" id="PTHR24238:SF47">
    <property type="entry name" value="ECDYSTEROIDS_DOPAMINE RECEPTOR-RELATED"/>
    <property type="match status" value="1"/>
</dbReference>
<dbReference type="SUPFAM" id="SSF81321">
    <property type="entry name" value="Family A G protein-coupled receptor-like"/>
    <property type="match status" value="1"/>
</dbReference>
<sequence>MNISDDSANVLHRIKFYLLLTLHIPSILLYLLIFIFLATHRPQLTALINRGPIILLLINFLVAACILPLTIHFYRSNRVLPASAAYCTFWTFLQYTLNVSSEILMVIISVQRHIFILNRNLLRIRVKRILFHDIPLFFGVAYPAILYFGLVVIYPCDGTQWNFSALVCGYANCYLLDSNAFAIFDWAMHTGIPIVIIILANVMLIIRIIRQKRRLQQRVTWRKQRRMTIQLLSVAALYFIGWMPITSIAVIQQIHQSQLAAEIQSKYIVDFIYLVCLFMPLVCIGILPELKKWIQGLFRLHKRRRNTVKPTHVTNNTAR</sequence>
<dbReference type="InterPro" id="IPR000276">
    <property type="entry name" value="GPCR_Rhodpsn"/>
</dbReference>
<evidence type="ECO:0000313" key="12">
    <source>
        <dbReference type="Proteomes" id="UP000663828"/>
    </source>
</evidence>
<feature type="transmembrane region" description="Helical" evidence="8">
    <location>
        <begin position="16"/>
        <end position="39"/>
    </location>
</feature>
<dbReference type="GO" id="GO:0004930">
    <property type="term" value="F:G protein-coupled receptor activity"/>
    <property type="evidence" value="ECO:0007669"/>
    <property type="project" value="UniProtKB-KW"/>
</dbReference>
<keyword evidence="7" id="KW-0807">Transducer</keyword>
<dbReference type="Pfam" id="PF00001">
    <property type="entry name" value="7tm_1"/>
    <property type="match status" value="1"/>
</dbReference>
<reference evidence="11" key="1">
    <citation type="submission" date="2021-02" db="EMBL/GenBank/DDBJ databases">
        <authorList>
            <person name="Nowell W R."/>
        </authorList>
    </citation>
    <scope>NUCLEOTIDE SEQUENCE</scope>
</reference>
<dbReference type="Proteomes" id="UP000663852">
    <property type="component" value="Unassembled WGS sequence"/>
</dbReference>
<keyword evidence="4" id="KW-0297">G-protein coupled receptor</keyword>
<evidence type="ECO:0000256" key="6">
    <source>
        <dbReference type="ARBA" id="ARBA00023170"/>
    </source>
</evidence>
<dbReference type="AlphaFoldDB" id="A0A815V4C5"/>
<evidence type="ECO:0000256" key="4">
    <source>
        <dbReference type="ARBA" id="ARBA00023040"/>
    </source>
</evidence>
<dbReference type="CDD" id="cd00637">
    <property type="entry name" value="7tm_classA_rhodopsin-like"/>
    <property type="match status" value="1"/>
</dbReference>
<evidence type="ECO:0000256" key="7">
    <source>
        <dbReference type="ARBA" id="ARBA00023224"/>
    </source>
</evidence>
<evidence type="ECO:0000313" key="13">
    <source>
        <dbReference type="Proteomes" id="UP000663852"/>
    </source>
</evidence>
<gene>
    <name evidence="11" type="ORF">EDS130_LOCUS44106</name>
    <name evidence="10" type="ORF">XAT740_LOCUS25539</name>
</gene>
<dbReference type="Proteomes" id="UP000663828">
    <property type="component" value="Unassembled WGS sequence"/>
</dbReference>
<evidence type="ECO:0000256" key="8">
    <source>
        <dbReference type="SAM" id="Phobius"/>
    </source>
</evidence>
<dbReference type="InterPro" id="IPR017452">
    <property type="entry name" value="GPCR_Rhodpsn_7TM"/>
</dbReference>
<name>A0A815V4C5_ADIRI</name>
<dbReference type="PANTHER" id="PTHR24238">
    <property type="entry name" value="G-PROTEIN COUPLED RECEPTOR"/>
    <property type="match status" value="1"/>
</dbReference>
<evidence type="ECO:0000313" key="10">
    <source>
        <dbReference type="EMBL" id="CAF1237130.1"/>
    </source>
</evidence>
<dbReference type="EMBL" id="CAJNOJ010000805">
    <property type="protein sequence ID" value="CAF1524491.1"/>
    <property type="molecule type" value="Genomic_DNA"/>
</dbReference>
<feature type="transmembrane region" description="Helical" evidence="8">
    <location>
        <begin position="83"/>
        <end position="108"/>
    </location>
</feature>
<keyword evidence="2 8" id="KW-0812">Transmembrane</keyword>
<feature type="transmembrane region" description="Helical" evidence="8">
    <location>
        <begin position="51"/>
        <end position="71"/>
    </location>
</feature>